<gene>
    <name evidence="1" type="ordered locus">RPA0578</name>
</gene>
<proteinExistence type="predicted"/>
<protein>
    <submittedName>
        <fullName evidence="1">Uncharacterized protein</fullName>
    </submittedName>
</protein>
<accession>Q6NC94</accession>
<evidence type="ECO:0000313" key="1">
    <source>
        <dbReference type="EMBL" id="CAE26022.1"/>
    </source>
</evidence>
<dbReference type="HOGENOM" id="CLU_2540399_0_0_5"/>
<sequence length="84" mass="9411">MMTRVLRTAEEIEALLLQDVRGQRHCDKVEAIRIRPCQPCDDTNGANWKVASVDPGQASREFAGAAVMTAMDRLQREVSAIPWE</sequence>
<dbReference type="AlphaFoldDB" id="Q6NC94"/>
<organism evidence="1">
    <name type="scientific">Rhodopseudomonas palustris (strain ATCC BAA-98 / CGA009)</name>
    <dbReference type="NCBI Taxonomy" id="258594"/>
    <lineage>
        <taxon>Bacteria</taxon>
        <taxon>Pseudomonadati</taxon>
        <taxon>Pseudomonadota</taxon>
        <taxon>Alphaproteobacteria</taxon>
        <taxon>Hyphomicrobiales</taxon>
        <taxon>Nitrobacteraceae</taxon>
        <taxon>Rhodopseudomonas</taxon>
    </lineage>
</organism>
<name>Q6NC94_RHOPA</name>
<reference evidence="1" key="1">
    <citation type="journal article" date="2004" name="Nat. Biotechnol.">
        <title>Complete genome sequence of the metabolically versatile photosynthetic bacterium Rhodopseudomonas palustris.</title>
        <authorList>
            <person name="Larimer F.W."/>
            <person name="Chain P."/>
            <person name="Hauser L."/>
            <person name="Lamerdin J."/>
            <person name="Malfatti S."/>
            <person name="Do L."/>
            <person name="Land M.L."/>
            <person name="Pelletier D.A."/>
            <person name="Beatty J.T."/>
            <person name="Lang A.S."/>
            <person name="Tabita F.R."/>
            <person name="Gibson J.L."/>
            <person name="Hanson T.E."/>
            <person name="Bobst C."/>
            <person name="Torres J.L."/>
            <person name="Peres C."/>
            <person name="Harrison F.H."/>
            <person name="Gibson J."/>
            <person name="Harwood C.S."/>
        </authorList>
    </citation>
    <scope>NUCLEOTIDE SEQUENCE [LARGE SCALE GENOMIC DNA]</scope>
    <source>
        <strain evidence="1">CGA009</strain>
    </source>
</reference>
<dbReference type="EMBL" id="BX572594">
    <property type="protein sequence ID" value="CAE26022.1"/>
    <property type="molecule type" value="Genomic_DNA"/>
</dbReference>